<evidence type="ECO:0008006" key="5">
    <source>
        <dbReference type="Google" id="ProtNLM"/>
    </source>
</evidence>
<sequence>MRLPFWLEKPVLPFPPKYDPVPFLLRYIPSPLDYSPVPVPRPEEWMRFFRRCGFETMQYSSSMLTSDMFLNEGLRLILDLLVMTIIFYVVYHSTSRSSPTVRLIVSICMAGLLILWPVVVGTGKCAVFNFLRPAVGFRSGLLVWDIFQIRSVEEVESWSWAMFIAHLWLFPTEPEQIEERVRKTGRRRNPRIQSLMNFPLGLVQGAFGLLLLLFVPPKSAAMQMNFIPYSFYCILMGMLVFLLLSSGGIVIFNSFGLITGIEQEAMFQNPWFTTRLRHFWSRWNRAIATVLHRVIFQGQGTYKTLEERKIEEAREQMQSHNTEGQSTAMNKAPSSSSLQHRKPASLKESSEKHPNSQSNSSKPDPNQFLKKSALAVLTFLVSGLFHEYLIYFATPHRFGRNTLFFLLNGIAAALSSAVEQFCPNVHNRIPGWFRYILMLAFYTCVSPLFFAPFIEGDFFSHFQDAAFLALPSSWPKPRPMFVFLLGR</sequence>
<dbReference type="EMBL" id="CP118375">
    <property type="protein sequence ID" value="WFD41479.1"/>
    <property type="molecule type" value="Genomic_DNA"/>
</dbReference>
<dbReference type="GO" id="GO:0006629">
    <property type="term" value="P:lipid metabolic process"/>
    <property type="evidence" value="ECO:0007669"/>
    <property type="project" value="InterPro"/>
</dbReference>
<gene>
    <name evidence="3" type="ORF">MPSI1_000108</name>
</gene>
<keyword evidence="2" id="KW-0812">Transmembrane</keyword>
<dbReference type="PANTHER" id="PTHR31595">
    <property type="entry name" value="LONG-CHAIN-ALCOHOL O-FATTY-ACYLTRANSFERASE 3-RELATED"/>
    <property type="match status" value="1"/>
</dbReference>
<proteinExistence type="predicted"/>
<feature type="transmembrane region" description="Helical" evidence="2">
    <location>
        <begin position="73"/>
        <end position="91"/>
    </location>
</feature>
<dbReference type="Proteomes" id="UP001214628">
    <property type="component" value="Chromosome 1"/>
</dbReference>
<accession>A0AAF0F7K2</accession>
<feature type="transmembrane region" description="Helical" evidence="2">
    <location>
        <begin position="195"/>
        <end position="215"/>
    </location>
</feature>
<feature type="compositionally biased region" description="Polar residues" evidence="1">
    <location>
        <begin position="318"/>
        <end position="338"/>
    </location>
</feature>
<feature type="transmembrane region" description="Helical" evidence="2">
    <location>
        <begin position="403"/>
        <end position="423"/>
    </location>
</feature>
<keyword evidence="2" id="KW-1133">Transmembrane helix</keyword>
<feature type="transmembrane region" description="Helical" evidence="2">
    <location>
        <begin position="103"/>
        <end position="131"/>
    </location>
</feature>
<evidence type="ECO:0000256" key="2">
    <source>
        <dbReference type="SAM" id="Phobius"/>
    </source>
</evidence>
<dbReference type="InterPro" id="IPR044851">
    <property type="entry name" value="Wax_synthase"/>
</dbReference>
<evidence type="ECO:0000313" key="3">
    <source>
        <dbReference type="EMBL" id="WFD41479.1"/>
    </source>
</evidence>
<keyword evidence="2" id="KW-0472">Membrane</keyword>
<organism evidence="3 4">
    <name type="scientific">Malassezia psittaci</name>
    <dbReference type="NCBI Taxonomy" id="1821823"/>
    <lineage>
        <taxon>Eukaryota</taxon>
        <taxon>Fungi</taxon>
        <taxon>Dikarya</taxon>
        <taxon>Basidiomycota</taxon>
        <taxon>Ustilaginomycotina</taxon>
        <taxon>Malasseziomycetes</taxon>
        <taxon>Malasseziales</taxon>
        <taxon>Malasseziaceae</taxon>
        <taxon>Malassezia</taxon>
    </lineage>
</organism>
<dbReference type="GO" id="GO:0008374">
    <property type="term" value="F:O-acyltransferase activity"/>
    <property type="evidence" value="ECO:0007669"/>
    <property type="project" value="InterPro"/>
</dbReference>
<feature type="region of interest" description="Disordered" evidence="1">
    <location>
        <begin position="313"/>
        <end position="365"/>
    </location>
</feature>
<feature type="transmembrane region" description="Helical" evidence="2">
    <location>
        <begin position="227"/>
        <end position="252"/>
    </location>
</feature>
<evidence type="ECO:0000256" key="1">
    <source>
        <dbReference type="SAM" id="MobiDB-lite"/>
    </source>
</evidence>
<evidence type="ECO:0000313" key="4">
    <source>
        <dbReference type="Proteomes" id="UP001214628"/>
    </source>
</evidence>
<feature type="transmembrane region" description="Helical" evidence="2">
    <location>
        <begin position="372"/>
        <end position="391"/>
    </location>
</feature>
<protein>
    <recommendedName>
        <fullName evidence="5">Wax synthase domain-containing protein</fullName>
    </recommendedName>
</protein>
<dbReference type="AlphaFoldDB" id="A0AAF0F7K2"/>
<keyword evidence="4" id="KW-1185">Reference proteome</keyword>
<dbReference type="PANTHER" id="PTHR31595:SF57">
    <property type="entry name" value="OS04G0481900 PROTEIN"/>
    <property type="match status" value="1"/>
</dbReference>
<feature type="transmembrane region" description="Helical" evidence="2">
    <location>
        <begin position="435"/>
        <end position="454"/>
    </location>
</feature>
<feature type="compositionally biased region" description="Polar residues" evidence="1">
    <location>
        <begin position="355"/>
        <end position="364"/>
    </location>
</feature>
<reference evidence="3" key="1">
    <citation type="submission" date="2023-02" db="EMBL/GenBank/DDBJ databases">
        <title>Mating type loci evolution in Malassezia.</title>
        <authorList>
            <person name="Coelho M.A."/>
        </authorList>
    </citation>
    <scope>NUCLEOTIDE SEQUENCE</scope>
    <source>
        <strain evidence="3">CBS 14136</strain>
    </source>
</reference>
<name>A0AAF0F7K2_9BASI</name>